<reference evidence="7 8" key="1">
    <citation type="journal article" date="2017" name="Gigascience">
        <title>Genome sequence of the small brown planthopper, Laodelphax striatellus.</title>
        <authorList>
            <person name="Zhu J."/>
            <person name="Jiang F."/>
            <person name="Wang X."/>
            <person name="Yang P."/>
            <person name="Bao Y."/>
            <person name="Zhao W."/>
            <person name="Wang W."/>
            <person name="Lu H."/>
            <person name="Wang Q."/>
            <person name="Cui N."/>
            <person name="Li J."/>
            <person name="Chen X."/>
            <person name="Luo L."/>
            <person name="Yu J."/>
            <person name="Kang L."/>
            <person name="Cui F."/>
        </authorList>
    </citation>
    <scope>NUCLEOTIDE SEQUENCE [LARGE SCALE GENOMIC DNA]</scope>
    <source>
        <strain evidence="7">Lst14</strain>
    </source>
</reference>
<keyword evidence="4" id="KW-0862">Zinc</keyword>
<evidence type="ECO:0000313" key="7">
    <source>
        <dbReference type="EMBL" id="RZF34953.1"/>
    </source>
</evidence>
<evidence type="ECO:0000256" key="2">
    <source>
        <dbReference type="ARBA" id="ARBA00022737"/>
    </source>
</evidence>
<dbReference type="GO" id="GO:0008270">
    <property type="term" value="F:zinc ion binding"/>
    <property type="evidence" value="ECO:0007669"/>
    <property type="project" value="UniProtKB-KW"/>
</dbReference>
<organism evidence="7 8">
    <name type="scientific">Laodelphax striatellus</name>
    <name type="common">Small brown planthopper</name>
    <name type="synonym">Delphax striatella</name>
    <dbReference type="NCBI Taxonomy" id="195883"/>
    <lineage>
        <taxon>Eukaryota</taxon>
        <taxon>Metazoa</taxon>
        <taxon>Ecdysozoa</taxon>
        <taxon>Arthropoda</taxon>
        <taxon>Hexapoda</taxon>
        <taxon>Insecta</taxon>
        <taxon>Pterygota</taxon>
        <taxon>Neoptera</taxon>
        <taxon>Paraneoptera</taxon>
        <taxon>Hemiptera</taxon>
        <taxon>Auchenorrhyncha</taxon>
        <taxon>Fulgoroidea</taxon>
        <taxon>Delphacidae</taxon>
        <taxon>Criomorphinae</taxon>
        <taxon>Laodelphax</taxon>
    </lineage>
</organism>
<dbReference type="PROSITE" id="PS00028">
    <property type="entry name" value="ZINC_FINGER_C2H2_1"/>
    <property type="match status" value="5"/>
</dbReference>
<dbReference type="EMBL" id="QKKF02029951">
    <property type="protein sequence ID" value="RZF34953.1"/>
    <property type="molecule type" value="Genomic_DNA"/>
</dbReference>
<dbReference type="Proteomes" id="UP000291343">
    <property type="component" value="Unassembled WGS sequence"/>
</dbReference>
<feature type="domain" description="C2H2-type" evidence="6">
    <location>
        <begin position="185"/>
        <end position="213"/>
    </location>
</feature>
<evidence type="ECO:0000256" key="4">
    <source>
        <dbReference type="ARBA" id="ARBA00022833"/>
    </source>
</evidence>
<keyword evidence="1" id="KW-0479">Metal-binding</keyword>
<dbReference type="SMART" id="SM00355">
    <property type="entry name" value="ZnF_C2H2"/>
    <property type="match status" value="6"/>
</dbReference>
<evidence type="ECO:0000256" key="5">
    <source>
        <dbReference type="PROSITE-ProRule" id="PRU00042"/>
    </source>
</evidence>
<gene>
    <name evidence="7" type="ORF">LSTR_LSTR010045</name>
</gene>
<dbReference type="PROSITE" id="PS50157">
    <property type="entry name" value="ZINC_FINGER_C2H2_2"/>
    <property type="match status" value="2"/>
</dbReference>
<dbReference type="AlphaFoldDB" id="A0A482WN90"/>
<dbReference type="PANTHER" id="PTHR24409:SF295">
    <property type="entry name" value="AZ2-RELATED"/>
    <property type="match status" value="1"/>
</dbReference>
<keyword evidence="2" id="KW-0677">Repeat</keyword>
<dbReference type="PANTHER" id="PTHR24409">
    <property type="entry name" value="ZINC FINGER PROTEIN 142"/>
    <property type="match status" value="1"/>
</dbReference>
<evidence type="ECO:0000313" key="8">
    <source>
        <dbReference type="Proteomes" id="UP000291343"/>
    </source>
</evidence>
<evidence type="ECO:0000256" key="1">
    <source>
        <dbReference type="ARBA" id="ARBA00022723"/>
    </source>
</evidence>
<dbReference type="InterPro" id="IPR013087">
    <property type="entry name" value="Znf_C2H2_type"/>
</dbReference>
<dbReference type="GO" id="GO:0000981">
    <property type="term" value="F:DNA-binding transcription factor activity, RNA polymerase II-specific"/>
    <property type="evidence" value="ECO:0007669"/>
    <property type="project" value="TreeGrafter"/>
</dbReference>
<proteinExistence type="predicted"/>
<dbReference type="GO" id="GO:0000977">
    <property type="term" value="F:RNA polymerase II transcription regulatory region sequence-specific DNA binding"/>
    <property type="evidence" value="ECO:0007669"/>
    <property type="project" value="TreeGrafter"/>
</dbReference>
<dbReference type="InParanoid" id="A0A482WN90"/>
<sequence length="519" mass="60223">MHVTKLCSFQEQNRALEQRESSDKVAEIQLCLNELIWRETWGTHSLEAYNNFLAHVSELTRIIENFKSQSTVHSVLQAIVANPYGHWKYSTLENYFTNKSIAPANHHVEVPQIISTQPESTEDVSSVSIVEPYYYGTYAGDEVTISEINYSISCHLCTEKFSKNDLFIEHLVKHLLNKTGYDKIQVCTVCLKSFSNKLKLANHITNYHKNKASETSCLICDEDFSYRFRLLEHMKNTHTELELPYRCGLCDFMCSEQKKLSGHFSSFHNESREIWCPVCFKIFNVVETKQDRRSYADLNNFTQHILRHLQKPFVKKCPKCAVHFIHDIAMEEHLRNNHGISMNKVGVVRYSGVITERDTRVVRDRTQTSGSSQINNSRTLKTIKKMYNATPTQETSIHVILPRFKCIDCEGALIYHKYNTRFNCKKCAYSSFCEQAMRYHTMDVHIKDFLKHSLLKYKDNTLSCSCGYFTNYSNKMAKHFSLCKFKLLEVCNENVLNNCIVSSVLLKKSVNMSQAKLKK</sequence>
<evidence type="ECO:0000256" key="3">
    <source>
        <dbReference type="ARBA" id="ARBA00022771"/>
    </source>
</evidence>
<comment type="caution">
    <text evidence="7">The sequence shown here is derived from an EMBL/GenBank/DDBJ whole genome shotgun (WGS) entry which is preliminary data.</text>
</comment>
<protein>
    <recommendedName>
        <fullName evidence="6">C2H2-type domain-containing protein</fullName>
    </recommendedName>
</protein>
<accession>A0A482WN90</accession>
<dbReference type="GO" id="GO:0005634">
    <property type="term" value="C:nucleus"/>
    <property type="evidence" value="ECO:0007669"/>
    <property type="project" value="TreeGrafter"/>
</dbReference>
<dbReference type="Gene3D" id="3.30.160.60">
    <property type="entry name" value="Classic Zinc Finger"/>
    <property type="match status" value="2"/>
</dbReference>
<dbReference type="STRING" id="195883.A0A482WN90"/>
<name>A0A482WN90_LAOST</name>
<dbReference type="OrthoDB" id="4748970at2759"/>
<feature type="domain" description="C2H2-type" evidence="6">
    <location>
        <begin position="215"/>
        <end position="243"/>
    </location>
</feature>
<keyword evidence="3 5" id="KW-0863">Zinc-finger</keyword>
<keyword evidence="8" id="KW-1185">Reference proteome</keyword>
<evidence type="ECO:0000259" key="6">
    <source>
        <dbReference type="PROSITE" id="PS50157"/>
    </source>
</evidence>